<protein>
    <recommendedName>
        <fullName evidence="1">Tyrosine specific protein phosphatases domain-containing protein</fullName>
    </recommendedName>
</protein>
<dbReference type="Proteomes" id="UP000179807">
    <property type="component" value="Unassembled WGS sequence"/>
</dbReference>
<organism evidence="2 3">
    <name type="scientific">Tritrichomonas foetus</name>
    <dbReference type="NCBI Taxonomy" id="1144522"/>
    <lineage>
        <taxon>Eukaryota</taxon>
        <taxon>Metamonada</taxon>
        <taxon>Parabasalia</taxon>
        <taxon>Tritrichomonadida</taxon>
        <taxon>Tritrichomonadidae</taxon>
        <taxon>Tritrichomonas</taxon>
    </lineage>
</organism>
<dbReference type="Gene3D" id="3.30.470.30">
    <property type="entry name" value="DNA ligase/mRNA capping enzyme"/>
    <property type="match status" value="1"/>
</dbReference>
<comment type="caution">
    <text evidence="2">The sequence shown here is derived from an EMBL/GenBank/DDBJ whole genome shotgun (WGS) entry which is preliminary data.</text>
</comment>
<dbReference type="OrthoDB" id="10424306at2759"/>
<dbReference type="PANTHER" id="PTHR10367:SF17">
    <property type="entry name" value="MRNA-CAPPING ENZYME"/>
    <property type="match status" value="1"/>
</dbReference>
<dbReference type="VEuPathDB" id="TrichDB:TRFO_21512"/>
<dbReference type="PANTHER" id="PTHR10367">
    <property type="entry name" value="MRNA-CAPPING ENZYME"/>
    <property type="match status" value="1"/>
</dbReference>
<dbReference type="InterPro" id="IPR051029">
    <property type="entry name" value="mRNA_Capping_Enz/RNA_Phosphat"/>
</dbReference>
<keyword evidence="3" id="KW-1185">Reference proteome</keyword>
<name>A0A1J4KED8_9EUKA</name>
<dbReference type="RefSeq" id="XP_068362691.1">
    <property type="nucleotide sequence ID" value="XM_068502019.1"/>
</dbReference>
<sequence>MGNRRFGRRPLAVMPVSPSKSIPHRWLSCPNHGHIIHLDSVPNLYFIPMKSPLSDTIATSLRQTSSWTIRSAIAKAKSLVKNQELQLLAVNVSAKHEVVTQVDWESQGALYGRVEIPSDYSSSAVDQFSQLIFEKLENAEKEGKVLVSMVYCGCGLNRVGFIISAFLAKNGGLSLSEALKKCDESSPRLIYRQKPLDVLADIFNTTPQIHGPAPEWVKLGEKVGSIGDIPLPLEKFNAIKKVSKKQASNDEKIDVLSLLADAVNDPSVNDGNFPIFNSTLWNSQSFSLLRSKPHYITFEPRGVRVFIVVLNDSRTFIVDANCLVWELKVKARCQAPAVASAYLVEEKKRAVILTTDLFLLGQVNLTNYSLNDRLAFLAHSFTNKLKMEPQEQQYMLHFVFRPMTKLSNSSKLRKDIESLFVKCDGLSFHEIDGEPMKALFLPIHPTLILQFEYNGNDKAILYARGENSQLDPVGIYIAPSPKYNGFDGRTNRFQFDHDKHEWVPVAVGHNDPPATSEEVKELFSFFSTNISYDSIIKELDKIVVNNID</sequence>
<feature type="domain" description="Tyrosine specific protein phosphatases" evidence="1">
    <location>
        <begin position="126"/>
        <end position="197"/>
    </location>
</feature>
<dbReference type="SUPFAM" id="SSF52799">
    <property type="entry name" value="(Phosphotyrosine protein) phosphatases II"/>
    <property type="match status" value="1"/>
</dbReference>
<dbReference type="GO" id="GO:0006370">
    <property type="term" value="P:7-methylguanosine mRNA capping"/>
    <property type="evidence" value="ECO:0007669"/>
    <property type="project" value="TreeGrafter"/>
</dbReference>
<dbReference type="EMBL" id="MLAK01000636">
    <property type="protein sequence ID" value="OHT09555.1"/>
    <property type="molecule type" value="Genomic_DNA"/>
</dbReference>
<proteinExistence type="predicted"/>
<gene>
    <name evidence="2" type="ORF">TRFO_21512</name>
</gene>
<dbReference type="Gene3D" id="3.90.190.10">
    <property type="entry name" value="Protein tyrosine phosphatase superfamily"/>
    <property type="match status" value="1"/>
</dbReference>
<reference evidence="2" key="1">
    <citation type="submission" date="2016-10" db="EMBL/GenBank/DDBJ databases">
        <authorList>
            <person name="Benchimol M."/>
            <person name="Almeida L.G."/>
            <person name="Vasconcelos A.T."/>
            <person name="Perreira-Neves A."/>
            <person name="Rosa I.A."/>
            <person name="Tasca T."/>
            <person name="Bogo M.R."/>
            <person name="de Souza W."/>
        </authorList>
    </citation>
    <scope>NUCLEOTIDE SEQUENCE [LARGE SCALE GENOMIC DNA]</scope>
    <source>
        <strain evidence="2">K</strain>
    </source>
</reference>
<evidence type="ECO:0000259" key="1">
    <source>
        <dbReference type="PROSITE" id="PS50056"/>
    </source>
</evidence>
<dbReference type="AlphaFoldDB" id="A0A1J4KED8"/>
<dbReference type="PROSITE" id="PS50056">
    <property type="entry name" value="TYR_PHOSPHATASE_2"/>
    <property type="match status" value="1"/>
</dbReference>
<accession>A0A1J4KED8</accession>
<dbReference type="GO" id="GO:0004484">
    <property type="term" value="F:mRNA guanylyltransferase activity"/>
    <property type="evidence" value="ECO:0007669"/>
    <property type="project" value="TreeGrafter"/>
</dbReference>
<dbReference type="InterPro" id="IPR029021">
    <property type="entry name" value="Prot-tyrosine_phosphatase-like"/>
</dbReference>
<evidence type="ECO:0000313" key="2">
    <source>
        <dbReference type="EMBL" id="OHT09555.1"/>
    </source>
</evidence>
<dbReference type="GeneID" id="94836723"/>
<dbReference type="InterPro" id="IPR000387">
    <property type="entry name" value="Tyr_Pase_dom"/>
</dbReference>
<evidence type="ECO:0000313" key="3">
    <source>
        <dbReference type="Proteomes" id="UP000179807"/>
    </source>
</evidence>